<dbReference type="RefSeq" id="XP_056023860.1">
    <property type="nucleotide sequence ID" value="XM_056177570.1"/>
</dbReference>
<feature type="region of interest" description="Disordered" evidence="1">
    <location>
        <begin position="498"/>
        <end position="526"/>
    </location>
</feature>
<dbReference type="AlphaFoldDB" id="A0A9W9B2W3"/>
<feature type="compositionally biased region" description="Basic residues" evidence="1">
    <location>
        <begin position="755"/>
        <end position="768"/>
    </location>
</feature>
<evidence type="ECO:0000256" key="1">
    <source>
        <dbReference type="SAM" id="MobiDB-lite"/>
    </source>
</evidence>
<comment type="caution">
    <text evidence="2">The sequence shown here is derived from an EMBL/GenBank/DDBJ whole genome shotgun (WGS) entry which is preliminary data.</text>
</comment>
<feature type="compositionally biased region" description="Acidic residues" evidence="1">
    <location>
        <begin position="370"/>
        <end position="382"/>
    </location>
</feature>
<evidence type="ECO:0000313" key="3">
    <source>
        <dbReference type="Proteomes" id="UP001140511"/>
    </source>
</evidence>
<feature type="region of interest" description="Disordered" evidence="1">
    <location>
        <begin position="366"/>
        <end position="392"/>
    </location>
</feature>
<feature type="region of interest" description="Disordered" evidence="1">
    <location>
        <begin position="213"/>
        <end position="326"/>
    </location>
</feature>
<dbReference type="GeneID" id="80872258"/>
<dbReference type="EMBL" id="JAOPEN010000007">
    <property type="protein sequence ID" value="KAJ4854802.1"/>
    <property type="molecule type" value="Genomic_DNA"/>
</dbReference>
<feature type="compositionally biased region" description="Polar residues" evidence="1">
    <location>
        <begin position="213"/>
        <end position="224"/>
    </location>
</feature>
<accession>A0A9W9B2W3</accession>
<organism evidence="2 3">
    <name type="scientific">Trichoderma breve</name>
    <dbReference type="NCBI Taxonomy" id="2034170"/>
    <lineage>
        <taxon>Eukaryota</taxon>
        <taxon>Fungi</taxon>
        <taxon>Dikarya</taxon>
        <taxon>Ascomycota</taxon>
        <taxon>Pezizomycotina</taxon>
        <taxon>Sordariomycetes</taxon>
        <taxon>Hypocreomycetidae</taxon>
        <taxon>Hypocreales</taxon>
        <taxon>Hypocreaceae</taxon>
        <taxon>Trichoderma</taxon>
    </lineage>
</organism>
<feature type="compositionally biased region" description="Polar residues" evidence="1">
    <location>
        <begin position="506"/>
        <end position="526"/>
    </location>
</feature>
<proteinExistence type="predicted"/>
<dbReference type="InterPro" id="IPR050972">
    <property type="entry name" value="SDr-like"/>
</dbReference>
<dbReference type="PANTHER" id="PTHR34403:SF14">
    <property type="entry name" value="OS05G0225800 PROTEIN"/>
    <property type="match status" value="1"/>
</dbReference>
<feature type="compositionally biased region" description="Low complexity" evidence="1">
    <location>
        <begin position="280"/>
        <end position="297"/>
    </location>
</feature>
<reference evidence="2" key="1">
    <citation type="submission" date="2022-09" db="EMBL/GenBank/DDBJ databases">
        <title>Chromosome-level assembly of Trichoderma breve T069, a fungus used in development of biopesticide product.</title>
        <authorList>
            <person name="Lin R."/>
            <person name="Liu T."/>
        </authorList>
    </citation>
    <scope>NUCLEOTIDE SEQUENCE</scope>
    <source>
        <strain evidence="2">T069</strain>
    </source>
</reference>
<keyword evidence="3" id="KW-1185">Reference proteome</keyword>
<name>A0A9W9B2W3_9HYPO</name>
<dbReference type="Proteomes" id="UP001140511">
    <property type="component" value="Unassembled WGS sequence"/>
</dbReference>
<feature type="compositionally biased region" description="Polar residues" evidence="1">
    <location>
        <begin position="260"/>
        <end position="279"/>
    </location>
</feature>
<gene>
    <name evidence="2" type="ORF">T069G_10360</name>
</gene>
<evidence type="ECO:0000313" key="2">
    <source>
        <dbReference type="EMBL" id="KAJ4854802.1"/>
    </source>
</evidence>
<sequence>MTRRGGSSDGTFYFQAWHVAKVVSGESWPQNKGLADFVEQNVDPATKKWLYIKGCVPTREKPGLLVPYSICVKLRSPKTGQDPKEAEQALLHFRNEEFPSLAKTYFNSKLRISLDFFNYYSEGADFDAPLANFDSVKTSKRLREKVKSAVKFVKKDFWGDLVHGLVDSSKSEFKAARFIRKRGKGMYKAMGDPEDVEESDIVDICLDLSDPASNPNILPSTPLQNPLPLPVSLPDTSSFARIEQPDVSPSPTRPRKTSEISDITVGSTHTRATDASSVGSVETAQSSVVAEESSSSELQDAKEASSELAVVAEEEEASTSPAVEETEVEAAVEVETEVEVEVEVDAEADAEVEADTEVNAEAEVDKVEAEVEVETEVDADAEAEPKADAEVDTEVEAEIEAEVDANAEVEVEVEDEVEAEVEIEAEAEVEAEVDTETDAEVDVVEAEAEAEAEIEIEAEAEVEAEVDAEVDEVEAEVEAEADVDKVDAEVEVEVDVTAADSSDSSYQDTMTETTDATGAPATTMTPSSGVVATRRKMNYVSPQAAQTAYFMVQNSGNWLRYLMANHGQGAQKLGSTFFDSPIILATPPQALSPDGMTRVYFMSQATKEQDEVVYDQNGRPIQTRKGDKSVKEWVVGTAKISTQALTMHLGKQLENRNARLLPAPPPAVREVDSVVGPNNRLIEMTDAPGIPQAILVTTPPVEDVREGDIVQEEHDDGFVHIETNVLDQLVEEAVSDNADDADKKGKGVMKAERKSRSKGKLPSSKHRSKTDVKSSKSRIKKMTKVDQTTDASTSARAHVRFDIPVDADSVPPRKPSKVYTPPFSRKSWRDVEPQIEPQVMYDATSGYNFLQVEDVQVFSFSTSSHDTVLRTAPVAPAAVEEGEGIGVWSPPVVGIFSWMWDYLGGAPKVAPVH</sequence>
<dbReference type="PANTHER" id="PTHR34403">
    <property type="entry name" value="TOL-PAL SYSTEM PROTEIN TOLA"/>
    <property type="match status" value="1"/>
</dbReference>
<feature type="compositionally biased region" description="Basic and acidic residues" evidence="1">
    <location>
        <begin position="740"/>
        <end position="754"/>
    </location>
</feature>
<feature type="region of interest" description="Disordered" evidence="1">
    <location>
        <begin position="736"/>
        <end position="793"/>
    </location>
</feature>
<protein>
    <submittedName>
        <fullName evidence="2">Uncharacterized protein</fullName>
    </submittedName>
</protein>